<proteinExistence type="predicted"/>
<protein>
    <recommendedName>
        <fullName evidence="4">Methyltransferase</fullName>
    </recommendedName>
</protein>
<gene>
    <name evidence="2" type="ORF">FH972_008368</name>
</gene>
<evidence type="ECO:0008006" key="4">
    <source>
        <dbReference type="Google" id="ProtNLM"/>
    </source>
</evidence>
<evidence type="ECO:0000313" key="3">
    <source>
        <dbReference type="Proteomes" id="UP000327013"/>
    </source>
</evidence>
<sequence>MRLVNIVLAVLLLLFLVHVQLYKASRPLNEEGKLLNEEPWLQSLPKGYVPPSTVSGCTNIPGSSGPGCPIHGPDANIEGHH</sequence>
<reference evidence="2 3" key="1">
    <citation type="submission" date="2019-06" db="EMBL/GenBank/DDBJ databases">
        <title>A chromosomal-level reference genome of Carpinus fangiana (Coryloideae, Betulaceae).</title>
        <authorList>
            <person name="Yang X."/>
            <person name="Wang Z."/>
            <person name="Zhang L."/>
            <person name="Hao G."/>
            <person name="Liu J."/>
            <person name="Yang Y."/>
        </authorList>
    </citation>
    <scope>NUCLEOTIDE SEQUENCE [LARGE SCALE GENOMIC DNA]</scope>
    <source>
        <strain evidence="2">Cfa_2016G</strain>
        <tissue evidence="2">Leaf</tissue>
    </source>
</reference>
<keyword evidence="1" id="KW-0732">Signal</keyword>
<organism evidence="2 3">
    <name type="scientific">Carpinus fangiana</name>
    <dbReference type="NCBI Taxonomy" id="176857"/>
    <lineage>
        <taxon>Eukaryota</taxon>
        <taxon>Viridiplantae</taxon>
        <taxon>Streptophyta</taxon>
        <taxon>Embryophyta</taxon>
        <taxon>Tracheophyta</taxon>
        <taxon>Spermatophyta</taxon>
        <taxon>Magnoliopsida</taxon>
        <taxon>eudicotyledons</taxon>
        <taxon>Gunneridae</taxon>
        <taxon>Pentapetalae</taxon>
        <taxon>rosids</taxon>
        <taxon>fabids</taxon>
        <taxon>Fagales</taxon>
        <taxon>Betulaceae</taxon>
        <taxon>Carpinus</taxon>
    </lineage>
</organism>
<dbReference type="OrthoDB" id="1380410at2759"/>
<accession>A0A5N6QZB2</accession>
<dbReference type="PANTHER" id="PTHR33592">
    <property type="entry name" value="TRANSMEMBRANE PROTEIN"/>
    <property type="match status" value="1"/>
</dbReference>
<feature type="signal peptide" evidence="1">
    <location>
        <begin position="1"/>
        <end position="24"/>
    </location>
</feature>
<keyword evidence="3" id="KW-1185">Reference proteome</keyword>
<name>A0A5N6QZB2_9ROSI</name>
<dbReference type="Proteomes" id="UP000327013">
    <property type="component" value="Chromosome 3"/>
</dbReference>
<feature type="chain" id="PRO_5024370341" description="Methyltransferase" evidence="1">
    <location>
        <begin position="25"/>
        <end position="81"/>
    </location>
</feature>
<dbReference type="AlphaFoldDB" id="A0A5N6QZB2"/>
<evidence type="ECO:0000256" key="1">
    <source>
        <dbReference type="SAM" id="SignalP"/>
    </source>
</evidence>
<dbReference type="PANTHER" id="PTHR33592:SF5">
    <property type="entry name" value="TRANSMEMBRANE PROTEIN"/>
    <property type="match status" value="1"/>
</dbReference>
<dbReference type="EMBL" id="CM017323">
    <property type="protein sequence ID" value="KAE8022578.1"/>
    <property type="molecule type" value="Genomic_DNA"/>
</dbReference>
<evidence type="ECO:0000313" key="2">
    <source>
        <dbReference type="EMBL" id="KAE8022578.1"/>
    </source>
</evidence>